<dbReference type="Pfam" id="PF00156">
    <property type="entry name" value="Pribosyltran"/>
    <property type="match status" value="1"/>
</dbReference>
<dbReference type="PANTHER" id="PTHR47505:SF1">
    <property type="entry name" value="DNA UTILIZATION PROTEIN YHGH"/>
    <property type="match status" value="1"/>
</dbReference>
<dbReference type="Gene3D" id="3.40.50.2020">
    <property type="match status" value="1"/>
</dbReference>
<dbReference type="AlphaFoldDB" id="A0A9W5X6W3"/>
<evidence type="ECO:0000313" key="4">
    <source>
        <dbReference type="Proteomes" id="UP000621492"/>
    </source>
</evidence>
<dbReference type="SUPFAM" id="SSF53271">
    <property type="entry name" value="PRTase-like"/>
    <property type="match status" value="1"/>
</dbReference>
<comment type="caution">
    <text evidence="3">The sequence shown here is derived from an EMBL/GenBank/DDBJ whole genome shotgun (WGS) entry which is preliminary data.</text>
</comment>
<protein>
    <submittedName>
        <fullName evidence="3">Amidophosphoribosyltransferase</fullName>
    </submittedName>
</protein>
<feature type="domain" description="Phosphoribosyltransferase" evidence="2">
    <location>
        <begin position="183"/>
        <end position="225"/>
    </location>
</feature>
<accession>A0A9W5X6W3</accession>
<sequence>MHCLWCNQQTIAETNWSTLLFLSRPASICKACEQKLEKLTGKRCARCSRMCEENVCADCRWWETHSKERDALTSNYSVFAYNEAIQDMVTKWKYRGDYCLGNIFKSHFHQAFKQHFHFLPKHTIAVPIPLSEERLLERGFNQAKMLADFIPLKQAETVARIHGEKQSKKTRKERLNTKNPFTITKKVNKPILLVDDIYTTGTTLRHAARLLKQNGCPDVYAFTLIRG</sequence>
<dbReference type="PANTHER" id="PTHR47505">
    <property type="entry name" value="DNA UTILIZATION PROTEIN YHGH"/>
    <property type="match status" value="1"/>
</dbReference>
<evidence type="ECO:0000313" key="3">
    <source>
        <dbReference type="EMBL" id="GGB55288.1"/>
    </source>
</evidence>
<gene>
    <name evidence="3" type="primary">comFC</name>
    <name evidence="3" type="ORF">GCM10011409_36130</name>
</gene>
<reference evidence="3" key="1">
    <citation type="journal article" date="2014" name="Int. J. Syst. Evol. Microbiol.">
        <title>Complete genome sequence of Corynebacterium casei LMG S-19264T (=DSM 44701T), isolated from a smear-ripened cheese.</title>
        <authorList>
            <consortium name="US DOE Joint Genome Institute (JGI-PGF)"/>
            <person name="Walter F."/>
            <person name="Albersmeier A."/>
            <person name="Kalinowski J."/>
            <person name="Ruckert C."/>
        </authorList>
    </citation>
    <scope>NUCLEOTIDE SEQUENCE</scope>
    <source>
        <strain evidence="3">CGMCC 1.15454</strain>
    </source>
</reference>
<dbReference type="EMBL" id="BMJD01000039">
    <property type="protein sequence ID" value="GGB55288.1"/>
    <property type="molecule type" value="Genomic_DNA"/>
</dbReference>
<dbReference type="InterPro" id="IPR029057">
    <property type="entry name" value="PRTase-like"/>
</dbReference>
<reference evidence="3" key="2">
    <citation type="submission" date="2020-09" db="EMBL/GenBank/DDBJ databases">
        <authorList>
            <person name="Sun Q."/>
            <person name="Zhou Y."/>
        </authorList>
    </citation>
    <scope>NUCLEOTIDE SEQUENCE</scope>
    <source>
        <strain evidence="3">CGMCC 1.15454</strain>
    </source>
</reference>
<dbReference type="Proteomes" id="UP000621492">
    <property type="component" value="Unassembled WGS sequence"/>
</dbReference>
<dbReference type="CDD" id="cd06223">
    <property type="entry name" value="PRTases_typeI"/>
    <property type="match status" value="1"/>
</dbReference>
<dbReference type="InterPro" id="IPR051910">
    <property type="entry name" value="ComF/GntX_DNA_util-trans"/>
</dbReference>
<proteinExistence type="inferred from homology"/>
<dbReference type="InterPro" id="IPR000836">
    <property type="entry name" value="PRTase_dom"/>
</dbReference>
<evidence type="ECO:0000256" key="1">
    <source>
        <dbReference type="ARBA" id="ARBA00008007"/>
    </source>
</evidence>
<name>A0A9W5X6W3_9BACI</name>
<dbReference type="RefSeq" id="WP_102414928.1">
    <property type="nucleotide sequence ID" value="NZ_BMJD01000039.1"/>
</dbReference>
<comment type="similarity">
    <text evidence="1">Belongs to the ComF/GntX family.</text>
</comment>
<keyword evidence="4" id="KW-1185">Reference proteome</keyword>
<evidence type="ECO:0000259" key="2">
    <source>
        <dbReference type="Pfam" id="PF00156"/>
    </source>
</evidence>
<organism evidence="3 4">
    <name type="scientific">Lentibacillus populi</name>
    <dbReference type="NCBI Taxonomy" id="1827502"/>
    <lineage>
        <taxon>Bacteria</taxon>
        <taxon>Bacillati</taxon>
        <taxon>Bacillota</taxon>
        <taxon>Bacilli</taxon>
        <taxon>Bacillales</taxon>
        <taxon>Bacillaceae</taxon>
        <taxon>Lentibacillus</taxon>
    </lineage>
</organism>